<dbReference type="EMBL" id="KZ825880">
    <property type="protein sequence ID" value="PYH94010.1"/>
    <property type="molecule type" value="Genomic_DNA"/>
</dbReference>
<proteinExistence type="predicted"/>
<gene>
    <name evidence="1" type="ORF">BO71DRAFT_441273</name>
</gene>
<dbReference type="AlphaFoldDB" id="A0A319D9I6"/>
<sequence length="200" mass="22573">MDDPIIKITRTQTAQFISDEGSSLHQGLATGWSQYTEQRASFENPKPYITLENILRAYVPSALDIDTTDTSWETLYDRLSEAETEWQSTGHGARGLFATVWMKIGENRELVDPWINLIPDNYGLAVVKMGVAVVFKLAAHSVEKRQRIYKTFEGIKTTIVESSYKRRSFQTDGEVSRAARELYFAVVEAVEGLLCGLSVR</sequence>
<organism evidence="1 2">
    <name type="scientific">Aspergillus ellipticus CBS 707.79</name>
    <dbReference type="NCBI Taxonomy" id="1448320"/>
    <lineage>
        <taxon>Eukaryota</taxon>
        <taxon>Fungi</taxon>
        <taxon>Dikarya</taxon>
        <taxon>Ascomycota</taxon>
        <taxon>Pezizomycotina</taxon>
        <taxon>Eurotiomycetes</taxon>
        <taxon>Eurotiomycetidae</taxon>
        <taxon>Eurotiales</taxon>
        <taxon>Aspergillaceae</taxon>
        <taxon>Aspergillus</taxon>
        <taxon>Aspergillus subgen. Circumdati</taxon>
    </lineage>
</organism>
<dbReference type="Proteomes" id="UP000247810">
    <property type="component" value="Unassembled WGS sequence"/>
</dbReference>
<name>A0A319D9I6_9EURO</name>
<evidence type="ECO:0000313" key="1">
    <source>
        <dbReference type="EMBL" id="PYH94010.1"/>
    </source>
</evidence>
<feature type="non-terminal residue" evidence="1">
    <location>
        <position position="200"/>
    </location>
</feature>
<protein>
    <submittedName>
        <fullName evidence="1">Uncharacterized protein</fullName>
    </submittedName>
</protein>
<dbReference type="VEuPathDB" id="FungiDB:BO71DRAFT_441273"/>
<keyword evidence="2" id="KW-1185">Reference proteome</keyword>
<dbReference type="OrthoDB" id="5419927at2759"/>
<dbReference type="PANTHER" id="PTHR40619">
    <property type="entry name" value="FUNGAL STAND N-TERMINAL GOODBYE DOMAIN-CONTAINING PROTEIN"/>
    <property type="match status" value="1"/>
</dbReference>
<evidence type="ECO:0000313" key="2">
    <source>
        <dbReference type="Proteomes" id="UP000247810"/>
    </source>
</evidence>
<dbReference type="STRING" id="1448320.A0A319D9I6"/>
<dbReference type="PANTHER" id="PTHR40619:SF3">
    <property type="entry name" value="FUNGAL STAND N-TERMINAL GOODBYE DOMAIN-CONTAINING PROTEIN"/>
    <property type="match status" value="1"/>
</dbReference>
<accession>A0A319D9I6</accession>
<reference evidence="1 2" key="1">
    <citation type="submission" date="2018-02" db="EMBL/GenBank/DDBJ databases">
        <title>The genomes of Aspergillus section Nigri reveals drivers in fungal speciation.</title>
        <authorList>
            <consortium name="DOE Joint Genome Institute"/>
            <person name="Vesth T.C."/>
            <person name="Nybo J."/>
            <person name="Theobald S."/>
            <person name="Brandl J."/>
            <person name="Frisvad J.C."/>
            <person name="Nielsen K.F."/>
            <person name="Lyhne E.K."/>
            <person name="Kogle M.E."/>
            <person name="Kuo A."/>
            <person name="Riley R."/>
            <person name="Clum A."/>
            <person name="Nolan M."/>
            <person name="Lipzen A."/>
            <person name="Salamov A."/>
            <person name="Henrissat B."/>
            <person name="Wiebenga A."/>
            <person name="De vries R.P."/>
            <person name="Grigoriev I.V."/>
            <person name="Mortensen U.H."/>
            <person name="Andersen M.R."/>
            <person name="Baker S.E."/>
        </authorList>
    </citation>
    <scope>NUCLEOTIDE SEQUENCE [LARGE SCALE GENOMIC DNA]</scope>
    <source>
        <strain evidence="1 2">CBS 707.79</strain>
    </source>
</reference>